<proteinExistence type="predicted"/>
<evidence type="ECO:0000313" key="1">
    <source>
        <dbReference type="EMBL" id="MBW78979.1"/>
    </source>
</evidence>
<accession>A0A2M4DN68</accession>
<name>A0A2M4DN68_ANODA</name>
<sequence>MFGYVAATVAAAAPASSMTILIAPCRALGDELSCSVHTHTRRHVFFRHYRERGTSRNGQVWQRARLVLQRA</sequence>
<organism evidence="1">
    <name type="scientific">Anopheles darlingi</name>
    <name type="common">Mosquito</name>
    <dbReference type="NCBI Taxonomy" id="43151"/>
    <lineage>
        <taxon>Eukaryota</taxon>
        <taxon>Metazoa</taxon>
        <taxon>Ecdysozoa</taxon>
        <taxon>Arthropoda</taxon>
        <taxon>Hexapoda</taxon>
        <taxon>Insecta</taxon>
        <taxon>Pterygota</taxon>
        <taxon>Neoptera</taxon>
        <taxon>Endopterygota</taxon>
        <taxon>Diptera</taxon>
        <taxon>Nematocera</taxon>
        <taxon>Culicoidea</taxon>
        <taxon>Culicidae</taxon>
        <taxon>Anophelinae</taxon>
        <taxon>Anopheles</taxon>
    </lineage>
</organism>
<protein>
    <submittedName>
        <fullName evidence="1">Putative secreted protein</fullName>
    </submittedName>
</protein>
<dbReference type="AlphaFoldDB" id="A0A2M4DN68"/>
<dbReference type="EMBL" id="GGFL01014801">
    <property type="protein sequence ID" value="MBW78979.1"/>
    <property type="molecule type" value="Transcribed_RNA"/>
</dbReference>
<reference evidence="1" key="1">
    <citation type="submission" date="2018-01" db="EMBL/GenBank/DDBJ databases">
        <title>An insight into the sialome of Amazonian anophelines.</title>
        <authorList>
            <person name="Ribeiro J.M."/>
            <person name="Scarpassa V."/>
            <person name="Calvo E."/>
        </authorList>
    </citation>
    <scope>NUCLEOTIDE SEQUENCE</scope>
</reference>